<accession>A0A4S8L8X5</accession>
<keyword evidence="3" id="KW-1185">Reference proteome</keyword>
<organism evidence="2 3">
    <name type="scientific">Dendrothele bispora (strain CBS 962.96)</name>
    <dbReference type="NCBI Taxonomy" id="1314807"/>
    <lineage>
        <taxon>Eukaryota</taxon>
        <taxon>Fungi</taxon>
        <taxon>Dikarya</taxon>
        <taxon>Basidiomycota</taxon>
        <taxon>Agaricomycotina</taxon>
        <taxon>Agaricomycetes</taxon>
        <taxon>Agaricomycetidae</taxon>
        <taxon>Agaricales</taxon>
        <taxon>Agaricales incertae sedis</taxon>
        <taxon>Dendrothele</taxon>
    </lineage>
</organism>
<protein>
    <submittedName>
        <fullName evidence="2">Uncharacterized protein</fullName>
    </submittedName>
</protein>
<keyword evidence="1" id="KW-0812">Transmembrane</keyword>
<keyword evidence="1" id="KW-1133">Transmembrane helix</keyword>
<name>A0A4S8L8X5_DENBC</name>
<evidence type="ECO:0000313" key="2">
    <source>
        <dbReference type="EMBL" id="THU85192.1"/>
    </source>
</evidence>
<dbReference type="AlphaFoldDB" id="A0A4S8L8X5"/>
<dbReference type="Proteomes" id="UP000297245">
    <property type="component" value="Unassembled WGS sequence"/>
</dbReference>
<dbReference type="EMBL" id="ML179560">
    <property type="protein sequence ID" value="THU85192.1"/>
    <property type="molecule type" value="Genomic_DNA"/>
</dbReference>
<evidence type="ECO:0000313" key="3">
    <source>
        <dbReference type="Proteomes" id="UP000297245"/>
    </source>
</evidence>
<feature type="transmembrane region" description="Helical" evidence="1">
    <location>
        <begin position="53"/>
        <end position="79"/>
    </location>
</feature>
<sequence length="101" mass="10881">MSCNTLRSSFANAYSTNPSRFVSSSLRGSSIHGFPDVPSLFITRNPLPSSPSSLLHCSLAVVLPFYLFRPGCAFLLLLIEFVAVTALDHNAGKAVHLLEEG</sequence>
<gene>
    <name evidence="2" type="ORF">K435DRAFT_783405</name>
</gene>
<reference evidence="2 3" key="1">
    <citation type="journal article" date="2019" name="Nat. Ecol. Evol.">
        <title>Megaphylogeny resolves global patterns of mushroom evolution.</title>
        <authorList>
            <person name="Varga T."/>
            <person name="Krizsan K."/>
            <person name="Foldi C."/>
            <person name="Dima B."/>
            <person name="Sanchez-Garcia M."/>
            <person name="Sanchez-Ramirez S."/>
            <person name="Szollosi G.J."/>
            <person name="Szarkandi J.G."/>
            <person name="Papp V."/>
            <person name="Albert L."/>
            <person name="Andreopoulos W."/>
            <person name="Angelini C."/>
            <person name="Antonin V."/>
            <person name="Barry K.W."/>
            <person name="Bougher N.L."/>
            <person name="Buchanan P."/>
            <person name="Buyck B."/>
            <person name="Bense V."/>
            <person name="Catcheside P."/>
            <person name="Chovatia M."/>
            <person name="Cooper J."/>
            <person name="Damon W."/>
            <person name="Desjardin D."/>
            <person name="Finy P."/>
            <person name="Geml J."/>
            <person name="Haridas S."/>
            <person name="Hughes K."/>
            <person name="Justo A."/>
            <person name="Karasinski D."/>
            <person name="Kautmanova I."/>
            <person name="Kiss B."/>
            <person name="Kocsube S."/>
            <person name="Kotiranta H."/>
            <person name="LaButti K.M."/>
            <person name="Lechner B.E."/>
            <person name="Liimatainen K."/>
            <person name="Lipzen A."/>
            <person name="Lukacs Z."/>
            <person name="Mihaltcheva S."/>
            <person name="Morgado L.N."/>
            <person name="Niskanen T."/>
            <person name="Noordeloos M.E."/>
            <person name="Ohm R.A."/>
            <person name="Ortiz-Santana B."/>
            <person name="Ovrebo C."/>
            <person name="Racz N."/>
            <person name="Riley R."/>
            <person name="Savchenko A."/>
            <person name="Shiryaev A."/>
            <person name="Soop K."/>
            <person name="Spirin V."/>
            <person name="Szebenyi C."/>
            <person name="Tomsovsky M."/>
            <person name="Tulloss R.E."/>
            <person name="Uehling J."/>
            <person name="Grigoriev I.V."/>
            <person name="Vagvolgyi C."/>
            <person name="Papp T."/>
            <person name="Martin F.M."/>
            <person name="Miettinen O."/>
            <person name="Hibbett D.S."/>
            <person name="Nagy L.G."/>
        </authorList>
    </citation>
    <scope>NUCLEOTIDE SEQUENCE [LARGE SCALE GENOMIC DNA]</scope>
    <source>
        <strain evidence="2 3">CBS 962.96</strain>
    </source>
</reference>
<proteinExistence type="predicted"/>
<keyword evidence="1" id="KW-0472">Membrane</keyword>
<evidence type="ECO:0000256" key="1">
    <source>
        <dbReference type="SAM" id="Phobius"/>
    </source>
</evidence>